<dbReference type="SUPFAM" id="SSF82171">
    <property type="entry name" value="DPP6 N-terminal domain-like"/>
    <property type="match status" value="1"/>
</dbReference>
<dbReference type="EMBL" id="MPIN01000006">
    <property type="protein sequence ID" value="OJH38103.1"/>
    <property type="molecule type" value="Genomic_DNA"/>
</dbReference>
<dbReference type="RefSeq" id="WP_071900611.1">
    <property type="nucleotide sequence ID" value="NZ_MPIN01000006.1"/>
</dbReference>
<proteinExistence type="predicted"/>
<dbReference type="STRING" id="83449.BON30_23380"/>
<evidence type="ECO:0000313" key="1">
    <source>
        <dbReference type="EMBL" id="OJH38103.1"/>
    </source>
</evidence>
<reference evidence="2" key="1">
    <citation type="submission" date="2016-11" db="EMBL/GenBank/DDBJ databases">
        <authorList>
            <person name="Shukria A."/>
            <person name="Stevens D.C."/>
        </authorList>
    </citation>
    <scope>NUCLEOTIDE SEQUENCE [LARGE SCALE GENOMIC DNA]</scope>
    <source>
        <strain evidence="2">Cbfe23</strain>
    </source>
</reference>
<protein>
    <submittedName>
        <fullName evidence="1">Gliding motility protein</fullName>
    </submittedName>
</protein>
<dbReference type="PROSITE" id="PS51257">
    <property type="entry name" value="PROKAR_LIPOPROTEIN"/>
    <property type="match status" value="1"/>
</dbReference>
<dbReference type="AlphaFoldDB" id="A0A1L9B7B7"/>
<organism evidence="1 2">
    <name type="scientific">Cystobacter ferrugineus</name>
    <dbReference type="NCBI Taxonomy" id="83449"/>
    <lineage>
        <taxon>Bacteria</taxon>
        <taxon>Pseudomonadati</taxon>
        <taxon>Myxococcota</taxon>
        <taxon>Myxococcia</taxon>
        <taxon>Myxococcales</taxon>
        <taxon>Cystobacterineae</taxon>
        <taxon>Archangiaceae</taxon>
        <taxon>Cystobacter</taxon>
    </lineage>
</organism>
<keyword evidence="2" id="KW-1185">Reference proteome</keyword>
<accession>A0A1L9B7B7</accession>
<sequence length="536" mass="55908">MNRRAVCMGALVALALVGCKRGGDDKAAGGGRTAGGGATVVGGAGVPLAVGPAEDLRVTEDGRFASYLTKTRKPTVEGIPPQMRLGELYVVPVEGGVARRLGDGVTNVPGGQLFTPDSKHVLFLTGYNLANQSGVLHVLELNEPTAEPKKLGEGVTYFVPSPDGTKLAFVEGGVLKLGALPAGPFRPVGGEVSTAGFSPDGATLFFKRKLTAGGGLVAVAVDSPADKPAEPRKLADQVGDFVSSPDSKYVAYQVRGSGNTTYDLYVASPPEWTGRKVASGTTSFAFSPDSKWLARNDGGKPEVMGDLYVGPASGEPGRKVGERVKDVAFSPDSRALGFLAKYDQSAGAGLMGVVTLPEGEPKLVGSRVPNFTWGKDGQYVAFLSRFLKPVYSVDLMVYPVGAEKAIKAQAGVFGYGFTPGNSALVFRSGCIREGRACDFQALPLPLSPEAQPQPARWLQGIYSYKLSADGERVLATSARMDSDAFDVAVYDVKTGARKTLDQGAQLPAYFAGPDDSLAVYVLKGANAGVYAAPARP</sequence>
<name>A0A1L9B7B7_9BACT</name>
<gene>
    <name evidence="1" type="ORF">BON30_23380</name>
</gene>
<dbReference type="Gene3D" id="2.120.10.30">
    <property type="entry name" value="TolB, C-terminal domain"/>
    <property type="match status" value="3"/>
</dbReference>
<dbReference type="Proteomes" id="UP000182229">
    <property type="component" value="Unassembled WGS sequence"/>
</dbReference>
<dbReference type="InterPro" id="IPR011042">
    <property type="entry name" value="6-blade_b-propeller_TolB-like"/>
</dbReference>
<evidence type="ECO:0000313" key="2">
    <source>
        <dbReference type="Proteomes" id="UP000182229"/>
    </source>
</evidence>
<comment type="caution">
    <text evidence="1">The sequence shown here is derived from an EMBL/GenBank/DDBJ whole genome shotgun (WGS) entry which is preliminary data.</text>
</comment>
<reference evidence="1 2" key="2">
    <citation type="submission" date="2016-12" db="EMBL/GenBank/DDBJ databases">
        <title>Draft Genome Sequence of Cystobacter ferrugineus Strain Cbfe23.</title>
        <authorList>
            <person name="Akbar S."/>
            <person name="Dowd S.E."/>
            <person name="Stevens D.C."/>
        </authorList>
    </citation>
    <scope>NUCLEOTIDE SEQUENCE [LARGE SCALE GENOMIC DNA]</scope>
    <source>
        <strain evidence="1 2">Cbfe23</strain>
    </source>
</reference>